<dbReference type="InterPro" id="IPR032889">
    <property type="entry name" value="EgtC_Actinobacteria"/>
</dbReference>
<dbReference type="GO" id="GO:0016740">
    <property type="term" value="F:transferase activity"/>
    <property type="evidence" value="ECO:0007669"/>
    <property type="project" value="UniProtKB-KW"/>
</dbReference>
<dbReference type="Gene3D" id="3.60.20.10">
    <property type="entry name" value="Glutamine Phosphoribosylpyrophosphate, subunit 1, domain 1"/>
    <property type="match status" value="1"/>
</dbReference>
<accession>A0A4R2INZ4</accession>
<comment type="pathway">
    <text evidence="1">Amino-acid biosynthesis; ergothioneine biosynthesis.</text>
</comment>
<keyword evidence="4" id="KW-0808">Transferase</keyword>
<dbReference type="EMBL" id="SLWR01000008">
    <property type="protein sequence ID" value="TCO45719.1"/>
    <property type="molecule type" value="Genomic_DNA"/>
</dbReference>
<dbReference type="InterPro" id="IPR017932">
    <property type="entry name" value="GATase_2_dom"/>
</dbReference>
<dbReference type="PROSITE" id="PS51278">
    <property type="entry name" value="GATASE_TYPE_2"/>
    <property type="match status" value="1"/>
</dbReference>
<evidence type="ECO:0000313" key="5">
    <source>
        <dbReference type="Proteomes" id="UP000295573"/>
    </source>
</evidence>
<feature type="compositionally biased region" description="Low complexity" evidence="2">
    <location>
        <begin position="62"/>
        <end position="97"/>
    </location>
</feature>
<sequence length="305" mass="31773">MCRHLAYLGPPVTLSSLVLEPTHSLFEQSWAPHDMRGGGSVNADGFGLGWYVDATPTVPAGVPGSSSTPAAPAAAPVSSIGPASTSIPSTTPTPAAGHVSPTTPAPAPRAARQPVRYRRSVPIWADENLPALVGSISSGAVIAAVRNGTVGMPLGESAVAPFQRDRWFFSHNGVVRGWPSSVAKLAERLPAASLLTLDASLDSALLWALIADRLYDGSTPADAVASVIQEVEAAAPGSRLNVLLTDGEQLVATTWTHSLWFRQTADSITVSSEPFSADGWTEVPDYSLLVATNTTLHITPMEGPQ</sequence>
<comment type="caution">
    <text evidence="4">The sequence shown here is derived from an EMBL/GenBank/DDBJ whole genome shotgun (WGS) entry which is preliminary data.</text>
</comment>
<keyword evidence="1" id="KW-0378">Hydrolase</keyword>
<comment type="catalytic activity">
    <reaction evidence="1">
        <text>gamma-L-glutamyl-hercynylcysteine S-oxide + H2O = S-(hercyn-2-yl)-L-cysteine S-oxide + L-glutamate</text>
        <dbReference type="Rhea" id="RHEA:42684"/>
        <dbReference type="ChEBI" id="CHEBI:15377"/>
        <dbReference type="ChEBI" id="CHEBI:29985"/>
        <dbReference type="ChEBI" id="CHEBI:82703"/>
        <dbReference type="ChEBI" id="CHEBI:82706"/>
        <dbReference type="EC" id="3.5.1.118"/>
    </reaction>
</comment>
<evidence type="ECO:0000256" key="1">
    <source>
        <dbReference type="HAMAP-Rule" id="MF_02036"/>
    </source>
</evidence>
<dbReference type="GO" id="GO:0052699">
    <property type="term" value="P:ergothioneine biosynthetic process"/>
    <property type="evidence" value="ECO:0007669"/>
    <property type="project" value="UniProtKB-UniRule"/>
</dbReference>
<dbReference type="AlphaFoldDB" id="A0A4R2INZ4"/>
<dbReference type="PANTHER" id="PTHR43187">
    <property type="entry name" value="GLUTAMINE AMIDOTRANSFERASE DUG3-RELATED"/>
    <property type="match status" value="1"/>
</dbReference>
<proteinExistence type="inferred from homology"/>
<dbReference type="SUPFAM" id="SSF56235">
    <property type="entry name" value="N-terminal nucleophile aminohydrolases (Ntn hydrolases)"/>
    <property type="match status" value="1"/>
</dbReference>
<comment type="function">
    <text evidence="1">Catalyzes the hydrolysis of the gamma-glutamyl amide bond of hercynyl-gamma-L-glutamyl-L-cysteine sulfoxide to produce hercynylcysteine sulfoxide, a step in the biosynthesis pathway of ergothioneine.</text>
</comment>
<dbReference type="InterPro" id="IPR029055">
    <property type="entry name" value="Ntn_hydrolases_N"/>
</dbReference>
<evidence type="ECO:0000313" key="4">
    <source>
        <dbReference type="EMBL" id="TCO45719.1"/>
    </source>
</evidence>
<dbReference type="PANTHER" id="PTHR43187:SF2">
    <property type="entry name" value="GAMMA-GLUTAMYL-HERCYNYLCYSTEINE SULFOXIDE HYDROLASE"/>
    <property type="match status" value="1"/>
</dbReference>
<protein>
    <recommendedName>
        <fullName evidence="1">Gamma-glutamyl-hercynylcysteine sulfoxide hydrolase</fullName>
        <ecNumber evidence="1">3.5.1.118</ecNumber>
    </recommendedName>
    <alternativeName>
        <fullName evidence="1">Gamma-glutamyl hercynylcysteine S-oxide hydrolase</fullName>
    </alternativeName>
</protein>
<dbReference type="Proteomes" id="UP000295573">
    <property type="component" value="Unassembled WGS sequence"/>
</dbReference>
<dbReference type="GO" id="GO:0016811">
    <property type="term" value="F:hydrolase activity, acting on carbon-nitrogen (but not peptide) bonds, in linear amides"/>
    <property type="evidence" value="ECO:0007669"/>
    <property type="project" value="UniProtKB-UniRule"/>
</dbReference>
<evidence type="ECO:0000259" key="3">
    <source>
        <dbReference type="PROSITE" id="PS51278"/>
    </source>
</evidence>
<dbReference type="EC" id="3.5.1.118" evidence="1"/>
<feature type="domain" description="Glutamine amidotransferase type-2" evidence="3">
    <location>
        <begin position="2"/>
        <end position="305"/>
    </location>
</feature>
<gene>
    <name evidence="1" type="primary">egtC</name>
    <name evidence="4" type="ORF">EV646_108342</name>
</gene>
<dbReference type="UniPathway" id="UPA01014"/>
<dbReference type="CDD" id="cd01908">
    <property type="entry name" value="YafJ"/>
    <property type="match status" value="1"/>
</dbReference>
<evidence type="ECO:0000256" key="2">
    <source>
        <dbReference type="SAM" id="MobiDB-lite"/>
    </source>
</evidence>
<dbReference type="HAMAP" id="MF_02036">
    <property type="entry name" value="EgtC"/>
    <property type="match status" value="1"/>
</dbReference>
<keyword evidence="5" id="KW-1185">Reference proteome</keyword>
<reference evidence="4 5" key="1">
    <citation type="journal article" date="2015" name="Stand. Genomic Sci.">
        <title>Genomic Encyclopedia of Bacterial and Archaeal Type Strains, Phase III: the genomes of soil and plant-associated and newly described type strains.</title>
        <authorList>
            <person name="Whitman W.B."/>
            <person name="Woyke T."/>
            <person name="Klenk H.P."/>
            <person name="Zhou Y."/>
            <person name="Lilburn T.G."/>
            <person name="Beck B.J."/>
            <person name="De Vos P."/>
            <person name="Vandamme P."/>
            <person name="Eisen J.A."/>
            <person name="Garrity G."/>
            <person name="Hugenholtz P."/>
            <person name="Kyrpides N.C."/>
        </authorList>
    </citation>
    <scope>NUCLEOTIDE SEQUENCE [LARGE SCALE GENOMIC DNA]</scope>
    <source>
        <strain evidence="4 5">VKM Ac-2541</strain>
    </source>
</reference>
<organism evidence="4 5">
    <name type="scientific">Kribbella antiqua</name>
    <dbReference type="NCBI Taxonomy" id="2512217"/>
    <lineage>
        <taxon>Bacteria</taxon>
        <taxon>Bacillati</taxon>
        <taxon>Actinomycetota</taxon>
        <taxon>Actinomycetes</taxon>
        <taxon>Propionibacteriales</taxon>
        <taxon>Kribbellaceae</taxon>
        <taxon>Kribbella</taxon>
    </lineage>
</organism>
<feature type="region of interest" description="Disordered" evidence="2">
    <location>
        <begin position="62"/>
        <end position="113"/>
    </location>
</feature>
<dbReference type="InterPro" id="IPR052373">
    <property type="entry name" value="Gamma-glu_amide_hydrolase"/>
</dbReference>
<keyword evidence="1 4" id="KW-0315">Glutamine amidotransferase</keyword>
<name>A0A4R2INZ4_9ACTN</name>